<keyword evidence="4" id="KW-0678">Repressor</keyword>
<feature type="region of interest" description="Disordered" evidence="8">
    <location>
        <begin position="282"/>
        <end position="422"/>
    </location>
</feature>
<evidence type="ECO:0000313" key="11">
    <source>
        <dbReference type="Proteomes" id="UP000005237"/>
    </source>
</evidence>
<feature type="region of interest" description="Disordered" evidence="8">
    <location>
        <begin position="738"/>
        <end position="776"/>
    </location>
</feature>
<name>A0A8R1E3Z6_CAEJA</name>
<protein>
    <recommendedName>
        <fullName evidence="3">Mediator of RNA polymerase II transcription subunit 13</fullName>
    </recommendedName>
</protein>
<sequence length="776" mass="91043">MASSKDGDKDPSRKLKVPKRPEFSNGGSLEDCASNVFSLLELPGIKWKCFCTKPNAPRGVPLTTDLVLKAYSKCVLDKILCTWRRKQLTASGNNELLPLPHFSNDTPKELWVFWYDDEPEVLKQHTEELECDEEMSSAAQMNIVSYEVRTILFKALHVVLERDLTRDGFVRFGRWFTIPFDAREGYLHYLYPAHNPAIRLNFFVHGAHTVCASVQAQRQPTLLVLARRHLEYKGPKSFAVIVGPWSMRGVLVQDQIPLLENPEMQETSEKEWNHWKEYLQMEEKEPEKVSEEKTKSPEPESSQPQAPRALLNDSSDEEVSNTTEQVESGDDTIPEDIPQRLRWMYEPDISYKPDKPEKPREETVEEKEKREQAREKRRKRRKDREERRKEIERQRADVTNPEEYDSDVVTDPETEDPDAPVNNEVPKMVLLEIDGVRMLYPSKYVCVTLEADRQVLESMGQRTNTVPDELQVQGRRPRNKFVVNVANPMLSTLAVYQYIQKERLPDKLMIDRTKPKFGQAELPAIKKNHLSWKMKRRQQTCCHRTELGVTDYSKNYWPPYYSRRCRWSFYNNRKGSGWQFSRVLQCPICMFYATKSFKAKTRRLNETKAVSEKVTNRVRRKRDFHAFWKKKAKEPPLPPKVKGLARFLYRVNYIQKKKARLRLKLKDPKAKLRYEKLKLKRKRFRVSSLLSKNRDLHKQFLERRDNERPNDAVRAESEDETYQMDALCQKDWANFDGDYPKDIPQVGEMDTEKNANSTATRSTSRESEESSKNFAT</sequence>
<dbReference type="Pfam" id="PF11597">
    <property type="entry name" value="Med13_N"/>
    <property type="match status" value="1"/>
</dbReference>
<keyword evidence="7" id="KW-0539">Nucleus</keyword>
<dbReference type="GO" id="GO:0045944">
    <property type="term" value="P:positive regulation of transcription by RNA polymerase II"/>
    <property type="evidence" value="ECO:0007669"/>
    <property type="project" value="TreeGrafter"/>
</dbReference>
<evidence type="ECO:0000256" key="4">
    <source>
        <dbReference type="ARBA" id="ARBA00022491"/>
    </source>
</evidence>
<dbReference type="InterPro" id="IPR051139">
    <property type="entry name" value="Mediator_complx_sub13"/>
</dbReference>
<dbReference type="GO" id="GO:0016592">
    <property type="term" value="C:mediator complex"/>
    <property type="evidence" value="ECO:0007669"/>
    <property type="project" value="TreeGrafter"/>
</dbReference>
<evidence type="ECO:0000256" key="8">
    <source>
        <dbReference type="SAM" id="MobiDB-lite"/>
    </source>
</evidence>
<dbReference type="EnsemblMetazoa" id="CJA19136.1">
    <property type="protein sequence ID" value="CJA19136.1"/>
    <property type="gene ID" value="WBGene00138340"/>
</dbReference>
<evidence type="ECO:0000256" key="7">
    <source>
        <dbReference type="ARBA" id="ARBA00023242"/>
    </source>
</evidence>
<organism evidence="10 11">
    <name type="scientific">Caenorhabditis japonica</name>
    <dbReference type="NCBI Taxonomy" id="281687"/>
    <lineage>
        <taxon>Eukaryota</taxon>
        <taxon>Metazoa</taxon>
        <taxon>Ecdysozoa</taxon>
        <taxon>Nematoda</taxon>
        <taxon>Chromadorea</taxon>
        <taxon>Rhabditida</taxon>
        <taxon>Rhabditina</taxon>
        <taxon>Rhabditomorpha</taxon>
        <taxon>Rhabditoidea</taxon>
        <taxon>Rhabditidae</taxon>
        <taxon>Peloderinae</taxon>
        <taxon>Caenorhabditis</taxon>
    </lineage>
</organism>
<feature type="region of interest" description="Disordered" evidence="8">
    <location>
        <begin position="1"/>
        <end position="25"/>
    </location>
</feature>
<feature type="compositionally biased region" description="Basic and acidic residues" evidence="8">
    <location>
        <begin position="763"/>
        <end position="776"/>
    </location>
</feature>
<dbReference type="GO" id="GO:0003713">
    <property type="term" value="F:transcription coactivator activity"/>
    <property type="evidence" value="ECO:0007669"/>
    <property type="project" value="TreeGrafter"/>
</dbReference>
<keyword evidence="5" id="KW-0805">Transcription regulation</keyword>
<reference evidence="11" key="1">
    <citation type="submission" date="2010-08" db="EMBL/GenBank/DDBJ databases">
        <authorList>
            <consortium name="Caenorhabditis japonica Sequencing Consortium"/>
            <person name="Wilson R.K."/>
        </authorList>
    </citation>
    <scope>NUCLEOTIDE SEQUENCE [LARGE SCALE GENOMIC DNA]</scope>
    <source>
        <strain evidence="11">DF5081</strain>
    </source>
</reference>
<feature type="compositionally biased region" description="Basic and acidic residues" evidence="8">
    <location>
        <begin position="383"/>
        <end position="396"/>
    </location>
</feature>
<comment type="similarity">
    <text evidence="2">Belongs to the Mediator complex subunit 13 family.</text>
</comment>
<reference evidence="10" key="2">
    <citation type="submission" date="2022-06" db="UniProtKB">
        <authorList>
            <consortium name="EnsemblMetazoa"/>
        </authorList>
    </citation>
    <scope>IDENTIFICATION</scope>
    <source>
        <strain evidence="10">DF5081</strain>
    </source>
</reference>
<feature type="compositionally biased region" description="Acidic residues" evidence="8">
    <location>
        <begin position="400"/>
        <end position="418"/>
    </location>
</feature>
<dbReference type="PANTHER" id="PTHR48249">
    <property type="entry name" value="MEDIATOR OF RNA POLYMERASE II TRANSCRIPTION SUBUNIT 13"/>
    <property type="match status" value="1"/>
</dbReference>
<proteinExistence type="inferred from homology"/>
<keyword evidence="11" id="KW-1185">Reference proteome</keyword>
<evidence type="ECO:0000256" key="5">
    <source>
        <dbReference type="ARBA" id="ARBA00023015"/>
    </source>
</evidence>
<feature type="compositionally biased region" description="Basic and acidic residues" evidence="8">
    <location>
        <begin position="700"/>
        <end position="716"/>
    </location>
</feature>
<evidence type="ECO:0000259" key="9">
    <source>
        <dbReference type="Pfam" id="PF11597"/>
    </source>
</evidence>
<feature type="domain" description="Mediator complex subunit Med13 N-terminal" evidence="9">
    <location>
        <begin position="28"/>
        <end position="280"/>
    </location>
</feature>
<evidence type="ECO:0000256" key="2">
    <source>
        <dbReference type="ARBA" id="ARBA00009354"/>
    </source>
</evidence>
<comment type="subcellular location">
    <subcellularLocation>
        <location evidence="1">Nucleus</location>
    </subcellularLocation>
</comment>
<feature type="compositionally biased region" description="Basic and acidic residues" evidence="8">
    <location>
        <begin position="337"/>
        <end position="374"/>
    </location>
</feature>
<feature type="compositionally biased region" description="Basic and acidic residues" evidence="8">
    <location>
        <begin position="1"/>
        <end position="13"/>
    </location>
</feature>
<dbReference type="Proteomes" id="UP000005237">
    <property type="component" value="Unassembled WGS sequence"/>
</dbReference>
<keyword evidence="6" id="KW-0804">Transcription</keyword>
<feature type="compositionally biased region" description="Basic and acidic residues" evidence="8">
    <location>
        <begin position="282"/>
        <end position="298"/>
    </location>
</feature>
<evidence type="ECO:0000256" key="3">
    <source>
        <dbReference type="ARBA" id="ARBA00019618"/>
    </source>
</evidence>
<evidence type="ECO:0000313" key="10">
    <source>
        <dbReference type="EnsemblMetazoa" id="CJA19136.1"/>
    </source>
</evidence>
<dbReference type="PANTHER" id="PTHR48249:SF3">
    <property type="entry name" value="MEDIATOR OF RNA POLYMERASE II TRANSCRIPTION SUBUNIT 13"/>
    <property type="match status" value="1"/>
</dbReference>
<evidence type="ECO:0000256" key="1">
    <source>
        <dbReference type="ARBA" id="ARBA00004123"/>
    </source>
</evidence>
<feature type="region of interest" description="Disordered" evidence="8">
    <location>
        <begin position="700"/>
        <end position="720"/>
    </location>
</feature>
<dbReference type="AlphaFoldDB" id="A0A8R1E3Z6"/>
<evidence type="ECO:0000256" key="6">
    <source>
        <dbReference type="ARBA" id="ARBA00023163"/>
    </source>
</evidence>
<dbReference type="InterPro" id="IPR021643">
    <property type="entry name" value="Mediator_Med13_N"/>
</dbReference>
<accession>A0A8R1E3Z6</accession>